<dbReference type="Pfam" id="PF16177">
    <property type="entry name" value="ACAS_N"/>
    <property type="match status" value="1"/>
</dbReference>
<accession>A0A1M6ISP1</accession>
<dbReference type="SUPFAM" id="SSF56801">
    <property type="entry name" value="Acetyl-CoA synthetase-like"/>
    <property type="match status" value="1"/>
</dbReference>
<dbReference type="RefSeq" id="WP_073049839.1">
    <property type="nucleotide sequence ID" value="NZ_FQZL01000018.1"/>
</dbReference>
<reference evidence="11 12" key="1">
    <citation type="submission" date="2016-11" db="EMBL/GenBank/DDBJ databases">
        <authorList>
            <person name="Jaros S."/>
            <person name="Januszkiewicz K."/>
            <person name="Wedrychowicz H."/>
        </authorList>
    </citation>
    <scope>NUCLEOTIDE SEQUENCE [LARGE SCALE GENOMIC DNA]</scope>
    <source>
        <strain evidence="11 12">DSM 17477</strain>
    </source>
</reference>
<evidence type="ECO:0000259" key="8">
    <source>
        <dbReference type="Pfam" id="PF00501"/>
    </source>
</evidence>
<feature type="domain" description="AMP-dependent synthetase/ligase" evidence="8">
    <location>
        <begin position="86"/>
        <end position="468"/>
    </location>
</feature>
<evidence type="ECO:0000259" key="10">
    <source>
        <dbReference type="Pfam" id="PF16177"/>
    </source>
</evidence>
<dbReference type="STRING" id="1121476.SAMN02745751_02420"/>
<dbReference type="Gene3D" id="3.40.50.12780">
    <property type="entry name" value="N-terminal domain of ligase-like"/>
    <property type="match status" value="1"/>
</dbReference>
<keyword evidence="12" id="KW-1185">Reference proteome</keyword>
<dbReference type="InterPro" id="IPR042099">
    <property type="entry name" value="ANL_N_sf"/>
</dbReference>
<keyword evidence="5" id="KW-0067">ATP-binding</keyword>
<evidence type="ECO:0000256" key="1">
    <source>
        <dbReference type="ARBA" id="ARBA00006432"/>
    </source>
</evidence>
<dbReference type="GO" id="GO:0016208">
    <property type="term" value="F:AMP binding"/>
    <property type="evidence" value="ECO:0007669"/>
    <property type="project" value="InterPro"/>
</dbReference>
<dbReference type="PROSITE" id="PS00455">
    <property type="entry name" value="AMP_BINDING"/>
    <property type="match status" value="1"/>
</dbReference>
<dbReference type="Gene3D" id="3.30.300.30">
    <property type="match status" value="1"/>
</dbReference>
<evidence type="ECO:0000256" key="2">
    <source>
        <dbReference type="ARBA" id="ARBA00013275"/>
    </source>
</evidence>
<keyword evidence="4" id="KW-0547">Nucleotide-binding</keyword>
<keyword evidence="3" id="KW-0436">Ligase</keyword>
<feature type="domain" description="Acetyl-coenzyme A synthetase N-terminal" evidence="10">
    <location>
        <begin position="31"/>
        <end position="76"/>
    </location>
</feature>
<organism evidence="11 12">
    <name type="scientific">Dethiosulfatibacter aminovorans DSM 17477</name>
    <dbReference type="NCBI Taxonomy" id="1121476"/>
    <lineage>
        <taxon>Bacteria</taxon>
        <taxon>Bacillati</taxon>
        <taxon>Bacillota</taxon>
        <taxon>Tissierellia</taxon>
        <taxon>Dethiosulfatibacter</taxon>
    </lineage>
</organism>
<evidence type="ECO:0000256" key="7">
    <source>
        <dbReference type="NCBIfam" id="TIGR02188"/>
    </source>
</evidence>
<dbReference type="CDD" id="cd05966">
    <property type="entry name" value="ACS"/>
    <property type="match status" value="1"/>
</dbReference>
<dbReference type="EC" id="6.2.1.1" evidence="2 7"/>
<evidence type="ECO:0000313" key="12">
    <source>
        <dbReference type="Proteomes" id="UP000184052"/>
    </source>
</evidence>
<evidence type="ECO:0000256" key="4">
    <source>
        <dbReference type="ARBA" id="ARBA00022741"/>
    </source>
</evidence>
<dbReference type="GO" id="GO:0019427">
    <property type="term" value="P:acetyl-CoA biosynthetic process from acetate"/>
    <property type="evidence" value="ECO:0007669"/>
    <property type="project" value="UniProtKB-UniRule"/>
</dbReference>
<evidence type="ECO:0000256" key="5">
    <source>
        <dbReference type="ARBA" id="ARBA00022840"/>
    </source>
</evidence>
<sequence length="644" mass="72590">MSEVRIGRYNDLYFKSIEFAGNRKVKPVELVADNRKFWEGESKNISWQEDYQTVLEGEAPFYRWFEGGKLNASYNCIDRHLGSWTRNKAAIVFEGEPGDQRVLTYNDLYREVSKFASVLKRMNVKKGDIVTIYMPMIPETIVAMLACARIGAPHSVVFGGFSSNALKDRINDSESKVVITVDGYWRRGRVVPSKTNVDKAVDENEFVENVIVVKRTKHHIFMEKDRDYWYDELMDWADRDWKKNVSEPEVMDSEDTLFLLYTSGTTGKPKGIVHTTGGYMTGVNSTFRRVFDIRDEDVYFCTADVGWITGHSYIVYGPLSHGSTVVIYEGAPNHPDKDRIWDIIEKYGVTILYTSPTAIRMAIKWGDEYTEDKDLSSLRLLGSVGEPINPEVWKWYFEKIGGERCPIVDTWWQTETGSIMISPIPGKTPLAPGCATKPITGVSAEVVDEDGTPVSNGGSGYLVVKEPWPSMLRNVYKNEERYVNTYWSNFEGMYFTGDGAIKDENGYIWVTGRVDDVINISGHRLGSAEVESAVLTNDSVAEVAAIGCSDSIKGSVICLFISLKEGVEQTDDLKAEIKEAVRDEIGKFASPEKIIFMKGLPKTRSGKIMRRILRNIGEGKKDLGDLSTLVDRTVVDDLIKSNQI</sequence>
<dbReference type="AlphaFoldDB" id="A0A1M6ISP1"/>
<dbReference type="InterPro" id="IPR045851">
    <property type="entry name" value="AMP-bd_C_sf"/>
</dbReference>
<dbReference type="Pfam" id="PF13193">
    <property type="entry name" value="AMP-binding_C"/>
    <property type="match status" value="1"/>
</dbReference>
<name>A0A1M6ISP1_9FIRM</name>
<dbReference type="InterPro" id="IPR032387">
    <property type="entry name" value="ACAS_N"/>
</dbReference>
<dbReference type="InterPro" id="IPR025110">
    <property type="entry name" value="AMP-bd_C"/>
</dbReference>
<evidence type="ECO:0000256" key="6">
    <source>
        <dbReference type="ARBA" id="ARBA00022990"/>
    </source>
</evidence>
<dbReference type="NCBIfam" id="NF001208">
    <property type="entry name" value="PRK00174.1"/>
    <property type="match status" value="1"/>
</dbReference>
<dbReference type="PANTHER" id="PTHR24095">
    <property type="entry name" value="ACETYL-COENZYME A SYNTHETASE"/>
    <property type="match status" value="1"/>
</dbReference>
<dbReference type="OrthoDB" id="9778383at2"/>
<dbReference type="NCBIfam" id="TIGR02188">
    <property type="entry name" value="Ac_CoA_lig_AcsA"/>
    <property type="match status" value="1"/>
</dbReference>
<dbReference type="EMBL" id="FQZL01000018">
    <property type="protein sequence ID" value="SHJ37462.1"/>
    <property type="molecule type" value="Genomic_DNA"/>
</dbReference>
<proteinExistence type="inferred from homology"/>
<dbReference type="PANTHER" id="PTHR24095:SF14">
    <property type="entry name" value="ACETYL-COENZYME A SYNTHETASE 1"/>
    <property type="match status" value="1"/>
</dbReference>
<dbReference type="FunFam" id="3.40.50.12780:FF:000001">
    <property type="entry name" value="Acetyl-coenzyme A synthetase"/>
    <property type="match status" value="1"/>
</dbReference>
<dbReference type="Pfam" id="PF00501">
    <property type="entry name" value="AMP-binding"/>
    <property type="match status" value="1"/>
</dbReference>
<comment type="similarity">
    <text evidence="1">Belongs to the ATP-dependent AMP-binding enzyme family.</text>
</comment>
<keyword evidence="6" id="KW-0007">Acetylation</keyword>
<evidence type="ECO:0000313" key="11">
    <source>
        <dbReference type="EMBL" id="SHJ37462.1"/>
    </source>
</evidence>
<evidence type="ECO:0000256" key="3">
    <source>
        <dbReference type="ARBA" id="ARBA00022598"/>
    </source>
</evidence>
<dbReference type="Proteomes" id="UP000184052">
    <property type="component" value="Unassembled WGS sequence"/>
</dbReference>
<evidence type="ECO:0000259" key="9">
    <source>
        <dbReference type="Pfam" id="PF13193"/>
    </source>
</evidence>
<protein>
    <recommendedName>
        <fullName evidence="2 7">Acetate--CoA ligase</fullName>
        <ecNumber evidence="2 7">6.2.1.1</ecNumber>
    </recommendedName>
</protein>
<dbReference type="InterPro" id="IPR000873">
    <property type="entry name" value="AMP-dep_synth/lig_dom"/>
</dbReference>
<gene>
    <name evidence="11" type="ORF">SAMN02745751_02420</name>
</gene>
<dbReference type="InterPro" id="IPR020845">
    <property type="entry name" value="AMP-binding_CS"/>
</dbReference>
<dbReference type="GO" id="GO:0005524">
    <property type="term" value="F:ATP binding"/>
    <property type="evidence" value="ECO:0007669"/>
    <property type="project" value="UniProtKB-KW"/>
</dbReference>
<feature type="domain" description="AMP-binding enzyme C-terminal" evidence="9">
    <location>
        <begin position="529"/>
        <end position="607"/>
    </location>
</feature>
<dbReference type="InterPro" id="IPR011904">
    <property type="entry name" value="Ac_CoA_lig"/>
</dbReference>
<dbReference type="GO" id="GO:0003987">
    <property type="term" value="F:acetate-CoA ligase activity"/>
    <property type="evidence" value="ECO:0007669"/>
    <property type="project" value="UniProtKB-UniRule"/>
</dbReference>